<evidence type="ECO:0000256" key="1">
    <source>
        <dbReference type="SAM" id="Coils"/>
    </source>
</evidence>
<feature type="coiled-coil region" evidence="1">
    <location>
        <begin position="97"/>
        <end position="129"/>
    </location>
</feature>
<protein>
    <recommendedName>
        <fullName evidence="6">LysM domain-containing protein</fullName>
    </recommendedName>
</protein>
<dbReference type="RefSeq" id="WP_123043348.1">
    <property type="nucleotide sequence ID" value="NZ_CP033433.1"/>
</dbReference>
<feature type="signal peptide" evidence="3">
    <location>
        <begin position="1"/>
        <end position="24"/>
    </location>
</feature>
<evidence type="ECO:0000313" key="5">
    <source>
        <dbReference type="Proteomes" id="UP000269097"/>
    </source>
</evidence>
<gene>
    <name evidence="4" type="ORF">EAV92_23610</name>
</gene>
<dbReference type="AlphaFoldDB" id="A0A3G3K5A4"/>
<organism evidence="4 5">
    <name type="scientific">Cohnella candidum</name>
    <dbReference type="NCBI Taxonomy" id="2674991"/>
    <lineage>
        <taxon>Bacteria</taxon>
        <taxon>Bacillati</taxon>
        <taxon>Bacillota</taxon>
        <taxon>Bacilli</taxon>
        <taxon>Bacillales</taxon>
        <taxon>Paenibacillaceae</taxon>
        <taxon>Cohnella</taxon>
    </lineage>
</organism>
<evidence type="ECO:0000313" key="4">
    <source>
        <dbReference type="EMBL" id="AYQ75267.1"/>
    </source>
</evidence>
<reference evidence="4 5" key="1">
    <citation type="submission" date="2018-10" db="EMBL/GenBank/DDBJ databases">
        <title>Genome Sequence of Cohnella sp.</title>
        <authorList>
            <person name="Srinivasan S."/>
            <person name="Kim M.K."/>
        </authorList>
    </citation>
    <scope>NUCLEOTIDE SEQUENCE [LARGE SCALE GENOMIC DNA]</scope>
    <source>
        <strain evidence="4 5">18JY8-7</strain>
    </source>
</reference>
<evidence type="ECO:0008006" key="6">
    <source>
        <dbReference type="Google" id="ProtNLM"/>
    </source>
</evidence>
<proteinExistence type="predicted"/>
<dbReference type="Proteomes" id="UP000269097">
    <property type="component" value="Chromosome"/>
</dbReference>
<keyword evidence="3" id="KW-0732">Signal</keyword>
<accession>A0A3G3K5A4</accession>
<evidence type="ECO:0000256" key="3">
    <source>
        <dbReference type="SAM" id="SignalP"/>
    </source>
</evidence>
<dbReference type="KEGG" id="coh:EAV92_23610"/>
<keyword evidence="5" id="KW-1185">Reference proteome</keyword>
<name>A0A3G3K5A4_9BACL</name>
<dbReference type="EMBL" id="CP033433">
    <property type="protein sequence ID" value="AYQ75267.1"/>
    <property type="molecule type" value="Genomic_DNA"/>
</dbReference>
<evidence type="ECO:0000256" key="2">
    <source>
        <dbReference type="SAM" id="MobiDB-lite"/>
    </source>
</evidence>
<feature type="chain" id="PRO_5018072259" description="LysM domain-containing protein" evidence="3">
    <location>
        <begin position="25"/>
        <end position="247"/>
    </location>
</feature>
<feature type="region of interest" description="Disordered" evidence="2">
    <location>
        <begin position="228"/>
        <end position="247"/>
    </location>
</feature>
<keyword evidence="1" id="KW-0175">Coiled coil</keyword>
<sequence length="247" mass="25529">MKKTVKAIGLTAALAVMVPLSAYAATVGTSSSGSTSTSTSTATTDAAKSAAKGFHFGKGAVDQTVLDLLKLDQATLQSKLRSGKTLAEIATEQGVSRDALKQALTDANNKRLEEQKQAFSSNLDNMIDSKGGAFLGQGRGGFKGFEAHDLSAAATILGVTESDLQTSLKSGKSLADLAKEKNVDVQKLIDAEKAAITKAINQAVTDGKLTQAQADKLLANAAAEAQEFVNDTHERGGRGHGGGRGHR</sequence>